<evidence type="ECO:0000313" key="3">
    <source>
        <dbReference type="Proteomes" id="UP000308713"/>
    </source>
</evidence>
<name>A0A5C4SK04_9FLAO</name>
<evidence type="ECO:0008006" key="4">
    <source>
        <dbReference type="Google" id="ProtNLM"/>
    </source>
</evidence>
<dbReference type="RefSeq" id="WP_139696957.1">
    <property type="nucleotide sequence ID" value="NZ_CP074074.1"/>
</dbReference>
<protein>
    <recommendedName>
        <fullName evidence="4">TonB-dependent receptor</fullName>
    </recommendedName>
</protein>
<dbReference type="Proteomes" id="UP000308713">
    <property type="component" value="Unassembled WGS sequence"/>
</dbReference>
<accession>A0A5C4SK04</accession>
<keyword evidence="3" id="KW-1185">Reference proteome</keyword>
<feature type="chain" id="PRO_5022840675" description="TonB-dependent receptor" evidence="1">
    <location>
        <begin position="19"/>
        <end position="1140"/>
    </location>
</feature>
<evidence type="ECO:0000313" key="2">
    <source>
        <dbReference type="EMBL" id="TNJ44175.1"/>
    </source>
</evidence>
<proteinExistence type="predicted"/>
<dbReference type="OrthoDB" id="9815802at2"/>
<reference evidence="2 3" key="1">
    <citation type="submission" date="2019-05" db="EMBL/GenBank/DDBJ databases">
        <title>Tamlana fucoidanivorans sp. nov., isolated from the surface of algae collected from Fujian province in China.</title>
        <authorList>
            <person name="Li J."/>
        </authorList>
    </citation>
    <scope>NUCLEOTIDE SEQUENCE [LARGE SCALE GENOMIC DNA]</scope>
    <source>
        <strain evidence="2 3">CW2-9</strain>
    </source>
</reference>
<dbReference type="AlphaFoldDB" id="A0A5C4SK04"/>
<gene>
    <name evidence="2" type="ORF">FGF67_09080</name>
</gene>
<feature type="signal peptide" evidence="1">
    <location>
        <begin position="1"/>
        <end position="18"/>
    </location>
</feature>
<keyword evidence="1" id="KW-0732">Signal</keyword>
<organism evidence="2 3">
    <name type="scientific">Allotamlana fucoidanivorans</name>
    <dbReference type="NCBI Taxonomy" id="2583814"/>
    <lineage>
        <taxon>Bacteria</taxon>
        <taxon>Pseudomonadati</taxon>
        <taxon>Bacteroidota</taxon>
        <taxon>Flavobacteriia</taxon>
        <taxon>Flavobacteriales</taxon>
        <taxon>Flavobacteriaceae</taxon>
        <taxon>Allotamlana</taxon>
    </lineage>
</organism>
<evidence type="ECO:0000256" key="1">
    <source>
        <dbReference type="SAM" id="SignalP"/>
    </source>
</evidence>
<dbReference type="EMBL" id="VDCS01000008">
    <property type="protein sequence ID" value="TNJ44175.1"/>
    <property type="molecule type" value="Genomic_DNA"/>
</dbReference>
<comment type="caution">
    <text evidence="2">The sequence shown here is derived from an EMBL/GenBank/DDBJ whole genome shotgun (WGS) entry which is preliminary data.</text>
</comment>
<sequence>MKCFAYILLVLVSFSGYSQNLPSNYKTKTFEVKDHIQIDSVSINSSTFTVRTTSGRVIDSTFYSVDFAKALLSFKKLPETDSVYIDYLKFPDFLTKTYKQLDENIIVESAANNDVLYKLSQPNFSKKFIPFDGLSTSGSISRGVTVGNNQNSVLNSELDLQISGKLNHKVSLRASIQDANIPLQESGYSQRLDEFDQVFIELFSDQWNIRAGDIDLVNEHSYFSSFSKRVQGLNFNINLGEDTSQTSIFAAGAIVRGQFTTDQFTAQEGNQGPYKLKGPNGELFVLIVSGSETVYVNGVVAKRGEDQDYIIDYNAGEIIFNATFPITSEMRISVDYQYSERNYTRFVGFGGSTYSSEKLDIGVSVYSENDAKNQPLQQNLSEEQVDILKNAGDDETKMVAPSATRSDYNQNRILYRKDIINGNDIFVFSNNPDEELYSVTFSLIGDNKGDYILSSVNAISNIYEYAGPNQGNFAPVIQLVAPKKLQIAVVNGRYKPSNKTNIIFEAAGSQFDQNLFSTIDNNNNDGLAGKLKINQSLIHSETSWNLDLYTDNDYVSSNFRNVQGLYNVEFKRDWNLDQSTGRQIPRDFGDQFLTYSGLNLFHKEKGMISYQFQLLKFSNGFKGNRHVTNLNLKLNKFIISSNSSFLNTSSNTKTSNFIRSHNQLIYPLKKSWVGGKLSLENNEERIIHNDSLTPLSQQFKAYETFVGIGDSTKIFAEVGYKNRTNDSIRYNNLVKVNTSNTIYLKSKLIQNKNTNLSVFANYRTLKSKEADLKDENSINSRLQFSQKFFKQIILWHTIFETNSGTLPLQDFTYVEVEPGQGAYTWIDYNNNGIQELEEFELAQFQDQGKFIRVLLPNRVFVKTHQNRLSQTLTINPAQWAVSKSKSKLFWSHFYNQTSYLVDRKLKRNNNGFNLNPFKDDEDDLLGLLLNFRNVLFFNRGKQHYTSSYTYLKNTTRNVLSVGFIENSTQSHQLHFNHKIATNWLFNLLSAWHTNNSKSENFTSKNFNLKETRLNPKISYLFNNNSSFDIFYQRTNKNNTTGSLEQLKQHNYGASFTLGSGDKSAFNGIFNYFSNTYNGDTNTPVAYQILEGLQPGKNFTWSVLAQRKLTRFLDLNLNYFGRKTPTSKTIHTGSIQLKAYF</sequence>